<sequence>AQMSKAMDLLLLLLLLPCLSSLSLVFPVAKAAYDIVDFGASADGKTDSSNALLRAWSTACSSRNPSTINVPKGRFLLKPVVLNGPCNNTIKLWIQGTLVAPSSYDDKSSQWIGVERVDGLEISGGTLDGQGAALWACKEAGGSCPLGHNSLGIGHSKNVQINGLTSINSKLFHIAIFGSERVAVKGGKIIAPESSPNTDGIHVQMSSGITITGATIKTGDDCISIGPGTTDMWVERISCGPGHGVSIGSLGHSLQEDGVQNITLKTAVFTGTQNGVRIKTWGRESNGFVNGVFFYHAVMKDVQNPIVIDQNYCPGNKGCPNQDSGIKISQVEYRDIKGTSATEVAVSFDCSPSHPCRGIELQDIKLTYKNKPAMSYCKHADGTASGMVVPASCL</sequence>
<evidence type="ECO:0000256" key="14">
    <source>
        <dbReference type="PROSITE-ProRule" id="PRU10052"/>
    </source>
</evidence>
<keyword evidence="18" id="KW-1185">Reference proteome</keyword>
<proteinExistence type="inferred from homology"/>
<dbReference type="GO" id="GO:0005975">
    <property type="term" value="P:carbohydrate metabolic process"/>
    <property type="evidence" value="ECO:0007669"/>
    <property type="project" value="InterPro"/>
</dbReference>
<keyword evidence="3" id="KW-0134">Cell wall</keyword>
<dbReference type="GO" id="GO:0047911">
    <property type="term" value="F:galacturan 1,4-alpha-galacturonidase activity"/>
    <property type="evidence" value="ECO:0007669"/>
    <property type="project" value="UniProtKB-EC"/>
</dbReference>
<keyword evidence="7" id="KW-0961">Cell wall biogenesis/degradation</keyword>
<evidence type="ECO:0000256" key="9">
    <source>
        <dbReference type="ARBA" id="ARBA00043142"/>
    </source>
</evidence>
<gene>
    <name evidence="17" type="ORF">Taro_053461</name>
</gene>
<keyword evidence="4" id="KW-0964">Secreted</keyword>
<dbReference type="GO" id="GO:0071555">
    <property type="term" value="P:cell wall organization"/>
    <property type="evidence" value="ECO:0007669"/>
    <property type="project" value="UniProtKB-KW"/>
</dbReference>
<evidence type="ECO:0000256" key="3">
    <source>
        <dbReference type="ARBA" id="ARBA00022512"/>
    </source>
</evidence>
<evidence type="ECO:0000256" key="4">
    <source>
        <dbReference type="ARBA" id="ARBA00022525"/>
    </source>
</evidence>
<dbReference type="PROSITE" id="PS00502">
    <property type="entry name" value="POLYGALACTURONASE"/>
    <property type="match status" value="1"/>
</dbReference>
<evidence type="ECO:0000256" key="10">
    <source>
        <dbReference type="ARBA" id="ARBA00048766"/>
    </source>
</evidence>
<feature type="active site" evidence="14">
    <location>
        <position position="243"/>
    </location>
</feature>
<organism evidence="17 18">
    <name type="scientific">Colocasia esculenta</name>
    <name type="common">Wild taro</name>
    <name type="synonym">Arum esculentum</name>
    <dbReference type="NCBI Taxonomy" id="4460"/>
    <lineage>
        <taxon>Eukaryota</taxon>
        <taxon>Viridiplantae</taxon>
        <taxon>Streptophyta</taxon>
        <taxon>Embryophyta</taxon>
        <taxon>Tracheophyta</taxon>
        <taxon>Spermatophyta</taxon>
        <taxon>Magnoliopsida</taxon>
        <taxon>Liliopsida</taxon>
        <taxon>Araceae</taxon>
        <taxon>Aroideae</taxon>
        <taxon>Colocasieae</taxon>
        <taxon>Colocasia</taxon>
    </lineage>
</organism>
<evidence type="ECO:0000256" key="6">
    <source>
        <dbReference type="ARBA" id="ARBA00023295"/>
    </source>
</evidence>
<evidence type="ECO:0000313" key="17">
    <source>
        <dbReference type="EMBL" id="MQM20441.1"/>
    </source>
</evidence>
<evidence type="ECO:0000256" key="12">
    <source>
        <dbReference type="ARBA" id="ARBA00068298"/>
    </source>
</evidence>
<feature type="signal peptide" evidence="16">
    <location>
        <begin position="1"/>
        <end position="21"/>
    </location>
</feature>
<dbReference type="InterPro" id="IPR000743">
    <property type="entry name" value="Glyco_hydro_28"/>
</dbReference>
<dbReference type="AlphaFoldDB" id="A0A843XMP7"/>
<dbReference type="EC" id="3.2.1.67" evidence="8"/>
<keyword evidence="6 15" id="KW-0326">Glycosidase</keyword>
<dbReference type="Proteomes" id="UP000652761">
    <property type="component" value="Unassembled WGS sequence"/>
</dbReference>
<dbReference type="InterPro" id="IPR011050">
    <property type="entry name" value="Pectin_lyase_fold/virulence"/>
</dbReference>
<dbReference type="SUPFAM" id="SSF51126">
    <property type="entry name" value="Pectin lyase-like"/>
    <property type="match status" value="1"/>
</dbReference>
<evidence type="ECO:0000256" key="8">
    <source>
        <dbReference type="ARBA" id="ARBA00038933"/>
    </source>
</evidence>
<evidence type="ECO:0000313" key="18">
    <source>
        <dbReference type="Proteomes" id="UP000652761"/>
    </source>
</evidence>
<comment type="function">
    <text evidence="11">May function in depolymerizing pectin during pollen development, germination, and tube growth. Acts as an exo-polygalacturonase.</text>
</comment>
<dbReference type="EMBL" id="NMUH01009821">
    <property type="protein sequence ID" value="MQM20441.1"/>
    <property type="molecule type" value="Genomic_DNA"/>
</dbReference>
<evidence type="ECO:0000256" key="5">
    <source>
        <dbReference type="ARBA" id="ARBA00022801"/>
    </source>
</evidence>
<keyword evidence="16" id="KW-0732">Signal</keyword>
<comment type="similarity">
    <text evidence="2 15">Belongs to the glycosyl hydrolase 28 family.</text>
</comment>
<reference evidence="17" key="1">
    <citation type="submission" date="2017-07" db="EMBL/GenBank/DDBJ databases">
        <title>Taro Niue Genome Assembly and Annotation.</title>
        <authorList>
            <person name="Atibalentja N."/>
            <person name="Keating K."/>
            <person name="Fields C.J."/>
        </authorList>
    </citation>
    <scope>NUCLEOTIDE SEQUENCE</scope>
    <source>
        <strain evidence="17">Niue_2</strain>
        <tissue evidence="17">Leaf</tissue>
    </source>
</reference>
<evidence type="ECO:0000256" key="16">
    <source>
        <dbReference type="SAM" id="SignalP"/>
    </source>
</evidence>
<dbReference type="FunFam" id="2.160.20.10:FF:000004">
    <property type="entry name" value="Pectin lyase-like superfamily protein"/>
    <property type="match status" value="1"/>
</dbReference>
<comment type="caution">
    <text evidence="17">The sequence shown here is derived from an EMBL/GenBank/DDBJ whole genome shotgun (WGS) entry which is preliminary data.</text>
</comment>
<dbReference type="OrthoDB" id="187139at2759"/>
<comment type="subcellular location">
    <subcellularLocation>
        <location evidence="1">Secreted</location>
        <location evidence="1">Cell wall</location>
    </subcellularLocation>
</comment>
<protein>
    <recommendedName>
        <fullName evidence="12">Exopolygalacturonase</fullName>
        <ecNumber evidence="8">3.2.1.67</ecNumber>
    </recommendedName>
    <alternativeName>
        <fullName evidence="9">Galacturan 1,4-alpha-galacturonidase</fullName>
    </alternativeName>
    <alternativeName>
        <fullName evidence="13">Pectinase</fullName>
    </alternativeName>
</protein>
<evidence type="ECO:0000256" key="2">
    <source>
        <dbReference type="ARBA" id="ARBA00008834"/>
    </source>
</evidence>
<evidence type="ECO:0000256" key="15">
    <source>
        <dbReference type="RuleBase" id="RU361169"/>
    </source>
</evidence>
<evidence type="ECO:0000256" key="1">
    <source>
        <dbReference type="ARBA" id="ARBA00004191"/>
    </source>
</evidence>
<evidence type="ECO:0000256" key="13">
    <source>
        <dbReference type="ARBA" id="ARBA00083621"/>
    </source>
</evidence>
<feature type="non-terminal residue" evidence="17">
    <location>
        <position position="1"/>
    </location>
</feature>
<dbReference type="Pfam" id="PF00295">
    <property type="entry name" value="Glyco_hydro_28"/>
    <property type="match status" value="1"/>
</dbReference>
<comment type="catalytic activity">
    <reaction evidence="10">
        <text>[(1-&gt;4)-alpha-D-galacturonosyl](n) + H2O = alpha-D-galacturonate + [(1-&gt;4)-alpha-D-galacturonosyl](n-1)</text>
        <dbReference type="Rhea" id="RHEA:14117"/>
        <dbReference type="Rhea" id="RHEA-COMP:14570"/>
        <dbReference type="Rhea" id="RHEA-COMP:14572"/>
        <dbReference type="ChEBI" id="CHEBI:15377"/>
        <dbReference type="ChEBI" id="CHEBI:58658"/>
        <dbReference type="ChEBI" id="CHEBI:140523"/>
        <dbReference type="EC" id="3.2.1.67"/>
    </reaction>
</comment>
<dbReference type="GO" id="GO:0004650">
    <property type="term" value="F:polygalacturonase activity"/>
    <property type="evidence" value="ECO:0007669"/>
    <property type="project" value="InterPro"/>
</dbReference>
<name>A0A843XMP7_COLES</name>
<feature type="chain" id="PRO_5032649349" description="Exopolygalacturonase" evidence="16">
    <location>
        <begin position="22"/>
        <end position="394"/>
    </location>
</feature>
<dbReference type="Gene3D" id="2.160.20.10">
    <property type="entry name" value="Single-stranded right-handed beta-helix, Pectin lyase-like"/>
    <property type="match status" value="1"/>
</dbReference>
<dbReference type="PANTHER" id="PTHR31375">
    <property type="match status" value="1"/>
</dbReference>
<dbReference type="InterPro" id="IPR012334">
    <property type="entry name" value="Pectin_lyas_fold"/>
</dbReference>
<keyword evidence="5 15" id="KW-0378">Hydrolase</keyword>
<accession>A0A843XMP7</accession>
<evidence type="ECO:0000256" key="7">
    <source>
        <dbReference type="ARBA" id="ARBA00023316"/>
    </source>
</evidence>
<evidence type="ECO:0000256" key="11">
    <source>
        <dbReference type="ARBA" id="ARBA00057651"/>
    </source>
</evidence>